<name>A0A1F5NJY1_9BACT</name>
<evidence type="ECO:0008006" key="4">
    <source>
        <dbReference type="Google" id="ProtNLM"/>
    </source>
</evidence>
<dbReference type="STRING" id="1817824.A2751_02305"/>
<dbReference type="EMBL" id="MFEK01000016">
    <property type="protein sequence ID" value="OGE77854.1"/>
    <property type="molecule type" value="Genomic_DNA"/>
</dbReference>
<organism evidence="2 3">
    <name type="scientific">Candidatus Doudnabacteria bacterium RIFCSPHIGHO2_01_FULL_46_14</name>
    <dbReference type="NCBI Taxonomy" id="1817824"/>
    <lineage>
        <taxon>Bacteria</taxon>
        <taxon>Candidatus Doudnaibacteriota</taxon>
    </lineage>
</organism>
<dbReference type="Proteomes" id="UP000176864">
    <property type="component" value="Unassembled WGS sequence"/>
</dbReference>
<dbReference type="InterPro" id="IPR036866">
    <property type="entry name" value="RibonucZ/Hydroxyglut_hydro"/>
</dbReference>
<sequence>MRNDTSSSLSLYFLPFSGYNYLMVISWFGLSSFKISSGPLTLITDPFSKSAGPTPPRGQTDIVIISNPSSDLYNNREAVGDEKTFVVDSPGEYDIKGLFIRGVAAAGAAIYAIRMEDMRLGFLGSLKQKELSDQQLEDLGDIDVLFVPVGGKIVCDAEEAVTIVNQIEPRFVVPMHYAQPGLKISLDKVDQFLKEIGGAKAAPQEKLTIKKSNILEGENTEVVILEPLR</sequence>
<dbReference type="AlphaFoldDB" id="A0A1F5NJY1"/>
<accession>A0A1F5NJY1</accession>
<dbReference type="PANTHER" id="PTHR39189:SF1">
    <property type="entry name" value="UPF0173 METAL-DEPENDENT HYDROLASE YTKL"/>
    <property type="match status" value="1"/>
</dbReference>
<evidence type="ECO:0000256" key="1">
    <source>
        <dbReference type="SAM" id="Phobius"/>
    </source>
</evidence>
<evidence type="ECO:0000313" key="2">
    <source>
        <dbReference type="EMBL" id="OGE77854.1"/>
    </source>
</evidence>
<evidence type="ECO:0000313" key="3">
    <source>
        <dbReference type="Proteomes" id="UP000176864"/>
    </source>
</evidence>
<keyword evidence="1" id="KW-0472">Membrane</keyword>
<protein>
    <recommendedName>
        <fullName evidence="4">Lactamase</fullName>
    </recommendedName>
</protein>
<dbReference type="SUPFAM" id="SSF56281">
    <property type="entry name" value="Metallo-hydrolase/oxidoreductase"/>
    <property type="match status" value="1"/>
</dbReference>
<dbReference type="Gene3D" id="3.60.15.10">
    <property type="entry name" value="Ribonuclease Z/Hydroxyacylglutathione hydrolase-like"/>
    <property type="match status" value="1"/>
</dbReference>
<proteinExistence type="predicted"/>
<dbReference type="Pfam" id="PF13483">
    <property type="entry name" value="Lactamase_B_3"/>
    <property type="match status" value="1"/>
</dbReference>
<keyword evidence="1" id="KW-1133">Transmembrane helix</keyword>
<reference evidence="2 3" key="1">
    <citation type="journal article" date="2016" name="Nat. Commun.">
        <title>Thousands of microbial genomes shed light on interconnected biogeochemical processes in an aquifer system.</title>
        <authorList>
            <person name="Anantharaman K."/>
            <person name="Brown C.T."/>
            <person name="Hug L.A."/>
            <person name="Sharon I."/>
            <person name="Castelle C.J."/>
            <person name="Probst A.J."/>
            <person name="Thomas B.C."/>
            <person name="Singh A."/>
            <person name="Wilkins M.J."/>
            <person name="Karaoz U."/>
            <person name="Brodie E.L."/>
            <person name="Williams K.H."/>
            <person name="Hubbard S.S."/>
            <person name="Banfield J.F."/>
        </authorList>
    </citation>
    <scope>NUCLEOTIDE SEQUENCE [LARGE SCALE GENOMIC DNA]</scope>
</reference>
<gene>
    <name evidence="2" type="ORF">A2751_02305</name>
</gene>
<keyword evidence="1" id="KW-0812">Transmembrane</keyword>
<dbReference type="PANTHER" id="PTHR39189">
    <property type="entry name" value="UPF0173 METAL-DEPENDENT HYDROLASE YTKL"/>
    <property type="match status" value="1"/>
</dbReference>
<comment type="caution">
    <text evidence="2">The sequence shown here is derived from an EMBL/GenBank/DDBJ whole genome shotgun (WGS) entry which is preliminary data.</text>
</comment>
<feature type="transmembrane region" description="Helical" evidence="1">
    <location>
        <begin position="12"/>
        <end position="30"/>
    </location>
</feature>